<dbReference type="RefSeq" id="WP_142037037.1">
    <property type="nucleotide sequence ID" value="NZ_JBHTGS010000001.1"/>
</dbReference>
<dbReference type="OrthoDB" id="3353560at2"/>
<dbReference type="Proteomes" id="UP000317043">
    <property type="component" value="Unassembled WGS sequence"/>
</dbReference>
<evidence type="ECO:0000313" key="3">
    <source>
        <dbReference type="EMBL" id="TQL76118.1"/>
    </source>
</evidence>
<feature type="transmembrane region" description="Helical" evidence="2">
    <location>
        <begin position="199"/>
        <end position="223"/>
    </location>
</feature>
<feature type="region of interest" description="Disordered" evidence="1">
    <location>
        <begin position="296"/>
        <end position="315"/>
    </location>
</feature>
<dbReference type="EMBL" id="VFOW01000001">
    <property type="protein sequence ID" value="TQL76118.1"/>
    <property type="molecule type" value="Genomic_DNA"/>
</dbReference>
<evidence type="ECO:0008006" key="5">
    <source>
        <dbReference type="Google" id="ProtNLM"/>
    </source>
</evidence>
<feature type="transmembrane region" description="Helical" evidence="2">
    <location>
        <begin position="35"/>
        <end position="54"/>
    </location>
</feature>
<evidence type="ECO:0000256" key="1">
    <source>
        <dbReference type="SAM" id="MobiDB-lite"/>
    </source>
</evidence>
<protein>
    <recommendedName>
        <fullName evidence="5">Vitamin K-dependent gamma-carboxylase-like protein</fullName>
    </recommendedName>
</protein>
<sequence length="315" mass="34805">MVAATESKPSLGRRALNWVTAPVPYGRIAAFRTLCYLYVVADITLFTNWVYGHAGAPGNLYMPLYISDFLHLPVPTPGLVHTLFWLMVVLAPLAATGIFPRILGTTVFLLFTEWMIIAMSYGKVDHDRFGFLIALAVIPWVGKARQGDPTLSQAGGWALRTTQLAVVSTYFLAALAKLRYAGLEWLTGSTLTRAIMRRGTIASIWMLKIPGLLVVSQFGILLFELVSPVVFMVREKFRLWIVAFFYSFHVVVFLTITIAFVPHLIAMASFLPLEKPIQAIMRARGKDPETIAAKAHPQLAAPKQLDGEAETAPAT</sequence>
<keyword evidence="2" id="KW-0812">Transmembrane</keyword>
<feature type="transmembrane region" description="Helical" evidence="2">
    <location>
        <begin position="243"/>
        <end position="273"/>
    </location>
</feature>
<keyword evidence="2" id="KW-1133">Transmembrane helix</keyword>
<evidence type="ECO:0000313" key="4">
    <source>
        <dbReference type="Proteomes" id="UP000317043"/>
    </source>
</evidence>
<name>A0A543AU55_9ACTN</name>
<feature type="transmembrane region" description="Helical" evidence="2">
    <location>
        <begin position="157"/>
        <end position="178"/>
    </location>
</feature>
<accession>A0A543AU55</accession>
<organism evidence="3 4">
    <name type="scientific">Stackebrandtia endophytica</name>
    <dbReference type="NCBI Taxonomy" id="1496996"/>
    <lineage>
        <taxon>Bacteria</taxon>
        <taxon>Bacillati</taxon>
        <taxon>Actinomycetota</taxon>
        <taxon>Actinomycetes</taxon>
        <taxon>Glycomycetales</taxon>
        <taxon>Glycomycetaceae</taxon>
        <taxon>Stackebrandtia</taxon>
    </lineage>
</organism>
<comment type="caution">
    <text evidence="3">The sequence shown here is derived from an EMBL/GenBank/DDBJ whole genome shotgun (WGS) entry which is preliminary data.</text>
</comment>
<gene>
    <name evidence="3" type="ORF">FB566_1638</name>
</gene>
<keyword evidence="4" id="KW-1185">Reference proteome</keyword>
<keyword evidence="2" id="KW-0472">Membrane</keyword>
<proteinExistence type="predicted"/>
<feature type="transmembrane region" description="Helical" evidence="2">
    <location>
        <begin position="74"/>
        <end position="95"/>
    </location>
</feature>
<evidence type="ECO:0000256" key="2">
    <source>
        <dbReference type="SAM" id="Phobius"/>
    </source>
</evidence>
<dbReference type="AlphaFoldDB" id="A0A543AU55"/>
<dbReference type="InParanoid" id="A0A543AU55"/>
<feature type="transmembrane region" description="Helical" evidence="2">
    <location>
        <begin position="102"/>
        <end position="122"/>
    </location>
</feature>
<reference evidence="3 4" key="1">
    <citation type="submission" date="2019-06" db="EMBL/GenBank/DDBJ databases">
        <title>Sequencing the genomes of 1000 actinobacteria strains.</title>
        <authorList>
            <person name="Klenk H.-P."/>
        </authorList>
    </citation>
    <scope>NUCLEOTIDE SEQUENCE [LARGE SCALE GENOMIC DNA]</scope>
    <source>
        <strain evidence="3 4">DSM 45928</strain>
    </source>
</reference>